<evidence type="ECO:0000313" key="3">
    <source>
        <dbReference type="Proteomes" id="UP000006514"/>
    </source>
</evidence>
<dbReference type="Proteomes" id="UP000006514">
    <property type="component" value="Unassembled WGS sequence"/>
</dbReference>
<name>J0CVZ5_AURST</name>
<gene>
    <name evidence="2" type="ORF">AURDEDRAFT_176293</name>
</gene>
<dbReference type="InParanoid" id="J0CVZ5"/>
<reference evidence="3" key="1">
    <citation type="journal article" date="2012" name="Science">
        <title>The Paleozoic origin of enzymatic lignin decomposition reconstructed from 31 fungal genomes.</title>
        <authorList>
            <person name="Floudas D."/>
            <person name="Binder M."/>
            <person name="Riley R."/>
            <person name="Barry K."/>
            <person name="Blanchette R.A."/>
            <person name="Henrissat B."/>
            <person name="Martinez A.T."/>
            <person name="Otillar R."/>
            <person name="Spatafora J.W."/>
            <person name="Yadav J.S."/>
            <person name="Aerts A."/>
            <person name="Benoit I."/>
            <person name="Boyd A."/>
            <person name="Carlson A."/>
            <person name="Copeland A."/>
            <person name="Coutinho P.M."/>
            <person name="de Vries R.P."/>
            <person name="Ferreira P."/>
            <person name="Findley K."/>
            <person name="Foster B."/>
            <person name="Gaskell J."/>
            <person name="Glotzer D."/>
            <person name="Gorecki P."/>
            <person name="Heitman J."/>
            <person name="Hesse C."/>
            <person name="Hori C."/>
            <person name="Igarashi K."/>
            <person name="Jurgens J.A."/>
            <person name="Kallen N."/>
            <person name="Kersten P."/>
            <person name="Kohler A."/>
            <person name="Kuees U."/>
            <person name="Kumar T.K.A."/>
            <person name="Kuo A."/>
            <person name="LaButti K."/>
            <person name="Larrondo L.F."/>
            <person name="Lindquist E."/>
            <person name="Ling A."/>
            <person name="Lombard V."/>
            <person name="Lucas S."/>
            <person name="Lundell T."/>
            <person name="Martin R."/>
            <person name="McLaughlin D.J."/>
            <person name="Morgenstern I."/>
            <person name="Morin E."/>
            <person name="Murat C."/>
            <person name="Nagy L.G."/>
            <person name="Nolan M."/>
            <person name="Ohm R.A."/>
            <person name="Patyshakuliyeva A."/>
            <person name="Rokas A."/>
            <person name="Ruiz-Duenas F.J."/>
            <person name="Sabat G."/>
            <person name="Salamov A."/>
            <person name="Samejima M."/>
            <person name="Schmutz J."/>
            <person name="Slot J.C."/>
            <person name="St John F."/>
            <person name="Stenlid J."/>
            <person name="Sun H."/>
            <person name="Sun S."/>
            <person name="Syed K."/>
            <person name="Tsang A."/>
            <person name="Wiebenga A."/>
            <person name="Young D."/>
            <person name="Pisabarro A."/>
            <person name="Eastwood D.C."/>
            <person name="Martin F."/>
            <person name="Cullen D."/>
            <person name="Grigoriev I.V."/>
            <person name="Hibbett D.S."/>
        </authorList>
    </citation>
    <scope>NUCLEOTIDE SEQUENCE [LARGE SCALE GENOMIC DNA]</scope>
    <source>
        <strain evidence="3">TFB10046</strain>
    </source>
</reference>
<proteinExistence type="predicted"/>
<dbReference type="AlphaFoldDB" id="J0CVZ5"/>
<evidence type="ECO:0000313" key="2">
    <source>
        <dbReference type="EMBL" id="EJD34658.1"/>
    </source>
</evidence>
<evidence type="ECO:0000256" key="1">
    <source>
        <dbReference type="SAM" id="MobiDB-lite"/>
    </source>
</evidence>
<sequence>NAAPACPRLERAQTPRGPAVLPPTHSTPASVHLGGPVLRRPALSTSANIGAGHAHTLLLASMPEPAQTPPEPHCSPIDFPP</sequence>
<feature type="region of interest" description="Disordered" evidence="1">
    <location>
        <begin position="1"/>
        <end position="34"/>
    </location>
</feature>
<accession>J0CVZ5</accession>
<organism evidence="2 3">
    <name type="scientific">Auricularia subglabra (strain TFB-10046 / SS5)</name>
    <name type="common">White-rot fungus</name>
    <name type="synonym">Auricularia delicata (strain TFB10046)</name>
    <dbReference type="NCBI Taxonomy" id="717982"/>
    <lineage>
        <taxon>Eukaryota</taxon>
        <taxon>Fungi</taxon>
        <taxon>Dikarya</taxon>
        <taxon>Basidiomycota</taxon>
        <taxon>Agaricomycotina</taxon>
        <taxon>Agaricomycetes</taxon>
        <taxon>Auriculariales</taxon>
        <taxon>Auriculariaceae</taxon>
        <taxon>Auricularia</taxon>
    </lineage>
</organism>
<feature type="non-terminal residue" evidence="2">
    <location>
        <position position="1"/>
    </location>
</feature>
<feature type="region of interest" description="Disordered" evidence="1">
    <location>
        <begin position="61"/>
        <end position="81"/>
    </location>
</feature>
<dbReference type="EMBL" id="JH687929">
    <property type="protein sequence ID" value="EJD34658.1"/>
    <property type="molecule type" value="Genomic_DNA"/>
</dbReference>
<protein>
    <submittedName>
        <fullName evidence="2">Uncharacterized protein</fullName>
    </submittedName>
</protein>
<dbReference type="KEGG" id="adl:AURDEDRAFT_176293"/>
<keyword evidence="3" id="KW-1185">Reference proteome</keyword>
<feature type="compositionally biased region" description="Pro residues" evidence="1">
    <location>
        <begin position="66"/>
        <end position="81"/>
    </location>
</feature>